<sequence>MFSFPEKPNLYSKQELRKLKPTTFSINGNPISIKMLKIADNESPIISQKLQELKIDTKINQSNQEHTNDPLYNFQIDEIKPEQNSELLESIKNLSILFENKEITFKPQTRKVLLILSRFFQIDSLTASLESYDELVDSIEEEVVNSDEMNLLATFEELLMNFNEDIFEGTVDKCIGILQKMSPTLFVYSIIRFISIRYEKSMIFLNLLKRIDEVNHSKSNHSIFDLFFSLIENENIIKSKEIDVKRLISYKQKFNENQTKEESIVSDSIIESIEKDDVDTMQKILTESQIDINKKIDEKIIKNDFSLPLKFNVTYIKYAASKGSVKCFKYLLINEANVDIENTALFAVSGGNPEIIHLCEQKNCSFEGTIKISIKNHLHEITQWLIDNNKDKSCIGDEFFVKSPLKYCVRYCNFISLKYVISFTKDLSKILLSSSKYNNEILTRLSIKIMKKYPCQPISIKNKEYYPIS</sequence>
<gene>
    <name evidence="1" type="ORF">M9Y10_001232</name>
</gene>
<dbReference type="Gene3D" id="1.25.40.20">
    <property type="entry name" value="Ankyrin repeat-containing domain"/>
    <property type="match status" value="1"/>
</dbReference>
<evidence type="ECO:0000313" key="2">
    <source>
        <dbReference type="Proteomes" id="UP001470230"/>
    </source>
</evidence>
<dbReference type="PANTHER" id="PTHR24159">
    <property type="match status" value="1"/>
</dbReference>
<reference evidence="1 2" key="1">
    <citation type="submission" date="2024-04" db="EMBL/GenBank/DDBJ databases">
        <title>Tritrichomonas musculus Genome.</title>
        <authorList>
            <person name="Alves-Ferreira E."/>
            <person name="Grigg M."/>
            <person name="Lorenzi H."/>
            <person name="Galac M."/>
        </authorList>
    </citation>
    <scope>NUCLEOTIDE SEQUENCE [LARGE SCALE GENOMIC DNA]</scope>
    <source>
        <strain evidence="1 2">EAF2021</strain>
    </source>
</reference>
<name>A0ABR2L9M9_9EUKA</name>
<dbReference type="InterPro" id="IPR036770">
    <property type="entry name" value="Ankyrin_rpt-contain_sf"/>
</dbReference>
<organism evidence="1 2">
    <name type="scientific">Tritrichomonas musculus</name>
    <dbReference type="NCBI Taxonomy" id="1915356"/>
    <lineage>
        <taxon>Eukaryota</taxon>
        <taxon>Metamonada</taxon>
        <taxon>Parabasalia</taxon>
        <taxon>Tritrichomonadida</taxon>
        <taxon>Tritrichomonadidae</taxon>
        <taxon>Tritrichomonas</taxon>
    </lineage>
</organism>
<dbReference type="Proteomes" id="UP001470230">
    <property type="component" value="Unassembled WGS sequence"/>
</dbReference>
<keyword evidence="2" id="KW-1185">Reference proteome</keyword>
<proteinExistence type="predicted"/>
<dbReference type="EMBL" id="JAPFFF010000001">
    <property type="protein sequence ID" value="KAK8898940.1"/>
    <property type="molecule type" value="Genomic_DNA"/>
</dbReference>
<protein>
    <recommendedName>
        <fullName evidence="3">DUF3447 domain-containing protein</fullName>
    </recommendedName>
</protein>
<accession>A0ABR2L9M9</accession>
<evidence type="ECO:0000313" key="1">
    <source>
        <dbReference type="EMBL" id="KAK8898940.1"/>
    </source>
</evidence>
<dbReference type="PANTHER" id="PTHR24159:SF5">
    <property type="entry name" value="ANK_REP_REGION DOMAIN-CONTAINING PROTEIN"/>
    <property type="match status" value="1"/>
</dbReference>
<dbReference type="SUPFAM" id="SSF48403">
    <property type="entry name" value="Ankyrin repeat"/>
    <property type="match status" value="1"/>
</dbReference>
<comment type="caution">
    <text evidence="1">The sequence shown here is derived from an EMBL/GenBank/DDBJ whole genome shotgun (WGS) entry which is preliminary data.</text>
</comment>
<evidence type="ECO:0008006" key="3">
    <source>
        <dbReference type="Google" id="ProtNLM"/>
    </source>
</evidence>